<feature type="compositionally biased region" description="Basic and acidic residues" evidence="1">
    <location>
        <begin position="104"/>
        <end position="117"/>
    </location>
</feature>
<feature type="region of interest" description="Disordered" evidence="1">
    <location>
        <begin position="1"/>
        <end position="23"/>
    </location>
</feature>
<evidence type="ECO:0008006" key="5">
    <source>
        <dbReference type="Google" id="ProtNLM"/>
    </source>
</evidence>
<evidence type="ECO:0000256" key="1">
    <source>
        <dbReference type="SAM" id="MobiDB-lite"/>
    </source>
</evidence>
<accession>A0ABW1IA71</accession>
<sequence length="132" mass="14492">MTESQGDDRPVVDGTRATPEELRAEVERLSDERRQEVEELREEVGASVHELAERLDVPSRAKERIRTVPPAVWAGAVAVVAALVALGFRRRRPAPPAPGTAAARRAEAAARRTEAAARRAKATARRTKKARR</sequence>
<protein>
    <recommendedName>
        <fullName evidence="5">DUF3618 domain-containing protein</fullName>
    </recommendedName>
</protein>
<reference evidence="4" key="1">
    <citation type="journal article" date="2019" name="Int. J. Syst. Evol. Microbiol.">
        <title>The Global Catalogue of Microorganisms (GCM) 10K type strain sequencing project: providing services to taxonomists for standard genome sequencing and annotation.</title>
        <authorList>
            <consortium name="The Broad Institute Genomics Platform"/>
            <consortium name="The Broad Institute Genome Sequencing Center for Infectious Disease"/>
            <person name="Wu L."/>
            <person name="Ma J."/>
        </authorList>
    </citation>
    <scope>NUCLEOTIDE SEQUENCE [LARGE SCALE GENOMIC DNA]</scope>
    <source>
        <strain evidence="4">CGMCC 4.7397</strain>
    </source>
</reference>
<keyword evidence="2" id="KW-0472">Membrane</keyword>
<evidence type="ECO:0000313" key="3">
    <source>
        <dbReference type="EMBL" id="MFC5950275.1"/>
    </source>
</evidence>
<dbReference type="Proteomes" id="UP001596119">
    <property type="component" value="Unassembled WGS sequence"/>
</dbReference>
<name>A0ABW1IA71_9PSEU</name>
<feature type="compositionally biased region" description="Basic residues" evidence="1">
    <location>
        <begin position="118"/>
        <end position="132"/>
    </location>
</feature>
<organism evidence="3 4">
    <name type="scientific">Pseudonocardia lutea</name>
    <dbReference type="NCBI Taxonomy" id="2172015"/>
    <lineage>
        <taxon>Bacteria</taxon>
        <taxon>Bacillati</taxon>
        <taxon>Actinomycetota</taxon>
        <taxon>Actinomycetes</taxon>
        <taxon>Pseudonocardiales</taxon>
        <taxon>Pseudonocardiaceae</taxon>
        <taxon>Pseudonocardia</taxon>
    </lineage>
</organism>
<keyword evidence="2" id="KW-1133">Transmembrane helix</keyword>
<feature type="compositionally biased region" description="Basic and acidic residues" evidence="1">
    <location>
        <begin position="1"/>
        <end position="11"/>
    </location>
</feature>
<comment type="caution">
    <text evidence="3">The sequence shown here is derived from an EMBL/GenBank/DDBJ whole genome shotgun (WGS) entry which is preliminary data.</text>
</comment>
<gene>
    <name evidence="3" type="ORF">ACFQH9_18575</name>
</gene>
<dbReference type="RefSeq" id="WP_379567411.1">
    <property type="nucleotide sequence ID" value="NZ_JBHSQK010000045.1"/>
</dbReference>
<evidence type="ECO:0000313" key="4">
    <source>
        <dbReference type="Proteomes" id="UP001596119"/>
    </source>
</evidence>
<evidence type="ECO:0000256" key="2">
    <source>
        <dbReference type="SAM" id="Phobius"/>
    </source>
</evidence>
<dbReference type="EMBL" id="JBHSQK010000045">
    <property type="protein sequence ID" value="MFC5950275.1"/>
    <property type="molecule type" value="Genomic_DNA"/>
</dbReference>
<feature type="region of interest" description="Disordered" evidence="1">
    <location>
        <begin position="91"/>
        <end position="132"/>
    </location>
</feature>
<keyword evidence="2" id="KW-0812">Transmembrane</keyword>
<feature type="transmembrane region" description="Helical" evidence="2">
    <location>
        <begin position="71"/>
        <end position="88"/>
    </location>
</feature>
<keyword evidence="4" id="KW-1185">Reference proteome</keyword>
<proteinExistence type="predicted"/>